<feature type="transmembrane region" description="Helical" evidence="1">
    <location>
        <begin position="62"/>
        <end position="83"/>
    </location>
</feature>
<protein>
    <submittedName>
        <fullName evidence="2">Uncharacterized protein</fullName>
    </submittedName>
</protein>
<evidence type="ECO:0000313" key="2">
    <source>
        <dbReference type="EMBL" id="TSD14841.1"/>
    </source>
</evidence>
<proteinExistence type="predicted"/>
<name>A0A554NBT0_9EURY</name>
<dbReference type="InParanoid" id="A0A554NBT0"/>
<evidence type="ECO:0000313" key="3">
    <source>
        <dbReference type="Proteomes" id="UP000319894"/>
    </source>
</evidence>
<feature type="transmembrane region" description="Helical" evidence="1">
    <location>
        <begin position="33"/>
        <end position="50"/>
    </location>
</feature>
<dbReference type="EMBL" id="QMDX01000003">
    <property type="protein sequence ID" value="TSD14841.1"/>
    <property type="molecule type" value="Genomic_DNA"/>
</dbReference>
<organism evidence="2 3">
    <name type="scientific">Haloglomus irregulare</name>
    <dbReference type="NCBI Taxonomy" id="2234134"/>
    <lineage>
        <taxon>Archaea</taxon>
        <taxon>Methanobacteriati</taxon>
        <taxon>Methanobacteriota</taxon>
        <taxon>Stenosarchaea group</taxon>
        <taxon>Halobacteria</taxon>
        <taxon>Halobacteriales</taxon>
        <taxon>Natronomonadaceae</taxon>
        <taxon>Haloglomus</taxon>
    </lineage>
</organism>
<feature type="transmembrane region" description="Helical" evidence="1">
    <location>
        <begin position="89"/>
        <end position="111"/>
    </location>
</feature>
<reference evidence="2 3" key="1">
    <citation type="submission" date="2018-06" db="EMBL/GenBank/DDBJ databases">
        <title>Natronomonas sp. F16-60 a new haloarchaeon isolated from a solar saltern of Isla Cristina, Huelva, Spain.</title>
        <authorList>
            <person name="Duran-Viseras A."/>
            <person name="Sanchez-Porro C."/>
            <person name="Ventosa A."/>
        </authorList>
    </citation>
    <scope>NUCLEOTIDE SEQUENCE [LARGE SCALE GENOMIC DNA]</scope>
    <source>
        <strain evidence="2 3">F16-60</strain>
    </source>
</reference>
<keyword evidence="1" id="KW-1133">Transmembrane helix</keyword>
<comment type="caution">
    <text evidence="2">The sequence shown here is derived from an EMBL/GenBank/DDBJ whole genome shotgun (WGS) entry which is preliminary data.</text>
</comment>
<keyword evidence="3" id="KW-1185">Reference proteome</keyword>
<sequence length="124" mass="12661">MATLNRWVVGLLAAVAVTIPAHGFLVTDPLLLSVLAVAWFAAAVAVYEQRDALGLFGPGNRWSGAFAGVTTYVSAVLLGSAGLPPDEAFVVSLTTLALAAFGLGAGSAMTVRRVESGRGQTENS</sequence>
<evidence type="ECO:0000256" key="1">
    <source>
        <dbReference type="SAM" id="Phobius"/>
    </source>
</evidence>
<gene>
    <name evidence="2" type="ORF">DP107_07730</name>
</gene>
<keyword evidence="1" id="KW-0472">Membrane</keyword>
<accession>A0A554NBT0</accession>
<keyword evidence="1" id="KW-0812">Transmembrane</keyword>
<dbReference type="Proteomes" id="UP000319894">
    <property type="component" value="Unassembled WGS sequence"/>
</dbReference>
<dbReference type="RefSeq" id="WP_144261560.1">
    <property type="nucleotide sequence ID" value="NZ_QMDX01000003.1"/>
</dbReference>
<dbReference type="AlphaFoldDB" id="A0A554NBT0"/>